<dbReference type="STRING" id="1178516.AWR27_17440"/>
<organism evidence="1 2">
    <name type="scientific">Spirosoma montaniterrae</name>
    <dbReference type="NCBI Taxonomy" id="1178516"/>
    <lineage>
        <taxon>Bacteria</taxon>
        <taxon>Pseudomonadati</taxon>
        <taxon>Bacteroidota</taxon>
        <taxon>Cytophagia</taxon>
        <taxon>Cytophagales</taxon>
        <taxon>Cytophagaceae</taxon>
        <taxon>Spirosoma</taxon>
    </lineage>
</organism>
<dbReference type="Pfam" id="PF04255">
    <property type="entry name" value="DUF433"/>
    <property type="match status" value="1"/>
</dbReference>
<dbReference type="OrthoDB" id="9809529at2"/>
<evidence type="ECO:0000313" key="1">
    <source>
        <dbReference type="EMBL" id="AQG80949.1"/>
    </source>
</evidence>
<dbReference type="SUPFAM" id="SSF46689">
    <property type="entry name" value="Homeodomain-like"/>
    <property type="match status" value="1"/>
</dbReference>
<reference evidence="1 2" key="1">
    <citation type="submission" date="2016-01" db="EMBL/GenBank/DDBJ databases">
        <authorList>
            <person name="Oliw E.H."/>
        </authorList>
    </citation>
    <scope>NUCLEOTIDE SEQUENCE [LARGE SCALE GENOMIC DNA]</scope>
    <source>
        <strain evidence="1 2">DY10</strain>
    </source>
</reference>
<dbReference type="RefSeq" id="WP_077132412.1">
    <property type="nucleotide sequence ID" value="NZ_CP014263.1"/>
</dbReference>
<name>A0A1P9WZZ2_9BACT</name>
<dbReference type="KEGG" id="smon:AWR27_17440"/>
<dbReference type="EMBL" id="CP014263">
    <property type="protein sequence ID" value="AQG80949.1"/>
    <property type="molecule type" value="Genomic_DNA"/>
</dbReference>
<sequence>MTARQSIQIDPEVLGGTPVFSGTRVAIQTLFDYLETSSLNDFLEGYPSVSREQAETVIELASKLLNTFSTEYEGVA</sequence>
<dbReference type="AlphaFoldDB" id="A0A1P9WZZ2"/>
<gene>
    <name evidence="1" type="ORF">AWR27_17440</name>
</gene>
<dbReference type="InterPro" id="IPR009057">
    <property type="entry name" value="Homeodomain-like_sf"/>
</dbReference>
<proteinExistence type="predicted"/>
<dbReference type="InterPro" id="IPR007367">
    <property type="entry name" value="DUF433"/>
</dbReference>
<evidence type="ECO:0008006" key="3">
    <source>
        <dbReference type="Google" id="ProtNLM"/>
    </source>
</evidence>
<evidence type="ECO:0000313" key="2">
    <source>
        <dbReference type="Proteomes" id="UP000187941"/>
    </source>
</evidence>
<dbReference type="Gene3D" id="1.10.10.10">
    <property type="entry name" value="Winged helix-like DNA-binding domain superfamily/Winged helix DNA-binding domain"/>
    <property type="match status" value="1"/>
</dbReference>
<dbReference type="Proteomes" id="UP000187941">
    <property type="component" value="Chromosome"/>
</dbReference>
<protein>
    <recommendedName>
        <fullName evidence="3">DUF433 domain-containing protein</fullName>
    </recommendedName>
</protein>
<keyword evidence="2" id="KW-1185">Reference proteome</keyword>
<dbReference type="InterPro" id="IPR036388">
    <property type="entry name" value="WH-like_DNA-bd_sf"/>
</dbReference>
<accession>A0A1P9WZZ2</accession>